<dbReference type="EMBL" id="AC151524">
    <property type="protein sequence ID" value="ABN07936.1"/>
    <property type="molecule type" value="Genomic_DNA"/>
</dbReference>
<reference evidence="1" key="1">
    <citation type="submission" date="2004-12" db="EMBL/GenBank/DDBJ databases">
        <authorList>
            <person name="Town C.D."/>
        </authorList>
    </citation>
    <scope>NUCLEOTIDE SEQUENCE</scope>
</reference>
<proteinExistence type="predicted"/>
<protein>
    <submittedName>
        <fullName evidence="1">Uncharacterized protein</fullName>
    </submittedName>
</protein>
<dbReference type="ExpressionAtlas" id="A2Q2R0">
    <property type="expression patterns" value="differential"/>
</dbReference>
<gene>
    <name evidence="1" type="ORF">MtrDRAFT_AC151524g24v2</name>
</gene>
<evidence type="ECO:0000313" key="1">
    <source>
        <dbReference type="EMBL" id="ABN07936.1"/>
    </source>
</evidence>
<accession>A2Q2R0</accession>
<organism evidence="1">
    <name type="scientific">Medicago truncatula</name>
    <name type="common">Barrel medic</name>
    <name type="synonym">Medicago tribuloides</name>
    <dbReference type="NCBI Taxonomy" id="3880"/>
    <lineage>
        <taxon>Eukaryota</taxon>
        <taxon>Viridiplantae</taxon>
        <taxon>Streptophyta</taxon>
        <taxon>Embryophyta</taxon>
        <taxon>Tracheophyta</taxon>
        <taxon>Spermatophyta</taxon>
        <taxon>Magnoliopsida</taxon>
        <taxon>eudicotyledons</taxon>
        <taxon>Gunneridae</taxon>
        <taxon>Pentapetalae</taxon>
        <taxon>rosids</taxon>
        <taxon>fabids</taxon>
        <taxon>Fabales</taxon>
        <taxon>Fabaceae</taxon>
        <taxon>Papilionoideae</taxon>
        <taxon>50 kb inversion clade</taxon>
        <taxon>NPAAA clade</taxon>
        <taxon>Hologalegina</taxon>
        <taxon>IRL clade</taxon>
        <taxon>Trifolieae</taxon>
        <taxon>Medicago</taxon>
    </lineage>
</organism>
<reference evidence="1" key="2">
    <citation type="submission" date="2007-03" db="EMBL/GenBank/DDBJ databases">
        <authorList>
            <consortium name="The International Medicago Genome Annotation Group"/>
        </authorList>
    </citation>
    <scope>NUCLEOTIDE SEQUENCE</scope>
</reference>
<dbReference type="AlphaFoldDB" id="A2Q2R0"/>
<sequence>MIKAFNMLKGTTVGQAEDDMAQKKWFVGRVHYMRQTDATGLSPDAERECGGG</sequence>
<name>A2Q2R0_MEDTR</name>